<gene>
    <name evidence="1" type="ORF">C5Y96_10760</name>
</gene>
<dbReference type="AlphaFoldDB" id="A0A2S8FNA3"/>
<organism evidence="1 2">
    <name type="scientific">Blastopirellula marina</name>
    <dbReference type="NCBI Taxonomy" id="124"/>
    <lineage>
        <taxon>Bacteria</taxon>
        <taxon>Pseudomonadati</taxon>
        <taxon>Planctomycetota</taxon>
        <taxon>Planctomycetia</taxon>
        <taxon>Pirellulales</taxon>
        <taxon>Pirellulaceae</taxon>
        <taxon>Blastopirellula</taxon>
    </lineage>
</organism>
<reference evidence="1 2" key="1">
    <citation type="submission" date="2018-02" db="EMBL/GenBank/DDBJ databases">
        <title>Comparative genomes isolates from brazilian mangrove.</title>
        <authorList>
            <person name="Araujo J.E."/>
            <person name="Taketani R.G."/>
            <person name="Silva M.C.P."/>
            <person name="Loureco M.V."/>
            <person name="Andreote F.D."/>
        </authorList>
    </citation>
    <scope>NUCLEOTIDE SEQUENCE [LARGE SCALE GENOMIC DNA]</scope>
    <source>
        <strain evidence="1 2">HEX-2 MGV</strain>
    </source>
</reference>
<evidence type="ECO:0000313" key="1">
    <source>
        <dbReference type="EMBL" id="PQO33324.1"/>
    </source>
</evidence>
<comment type="caution">
    <text evidence="1">The sequence shown here is derived from an EMBL/GenBank/DDBJ whole genome shotgun (WGS) entry which is preliminary data.</text>
</comment>
<protein>
    <submittedName>
        <fullName evidence="1">Uncharacterized protein</fullName>
    </submittedName>
</protein>
<evidence type="ECO:0000313" key="2">
    <source>
        <dbReference type="Proteomes" id="UP000240009"/>
    </source>
</evidence>
<sequence length="411" mass="46167">MLSLNGLLNWQAFGREYAAAERDRKRNARRQGVHESHAPNRAERDLCTAIIQGEVTESQYSIRRAFCALVSNGHEIVHSWDGSMAGRPTGVNLVRESINTSAFANINQTFMHKKLMNHFTRPEMIARHLVTIEPTGDKWERLPGVGQLGDGAQHVHEGDSYPRVSLSEDWIETQPTEKRGFIVEVTKEAIFFDKTGEVLRMADRGSEWLAVNWEKRILDTIFGLVDRYHRKGRGMVATYGNNSGDHNWNNLQVNPLVDYESIEAADLLFEDMVDPDTGEPIIVGKRQLVVPGALFHTALSIVNATQVQQLTQPTTDVGYQAARTYDNPYRGMLAPITSPYVKARTSSSSSWYYGDFPKAFKYMQNWAPETVTAPAGNEDDFERDIAFKAKSSEMGQVAVVEPRCVQKNTAA</sequence>
<dbReference type="RefSeq" id="WP_105352982.1">
    <property type="nucleotide sequence ID" value="NZ_PUIA01000035.1"/>
</dbReference>
<proteinExistence type="predicted"/>
<accession>A0A2S8FNA3</accession>
<dbReference type="Pfam" id="PF25209">
    <property type="entry name" value="Phage_capsid_4"/>
    <property type="match status" value="1"/>
</dbReference>
<dbReference type="EMBL" id="PUIA01000035">
    <property type="protein sequence ID" value="PQO33324.1"/>
    <property type="molecule type" value="Genomic_DNA"/>
</dbReference>
<dbReference type="OrthoDB" id="231899at2"/>
<name>A0A2S8FNA3_9BACT</name>
<dbReference type="Proteomes" id="UP000240009">
    <property type="component" value="Unassembled WGS sequence"/>
</dbReference>